<dbReference type="GeneID" id="113464298"/>
<evidence type="ECO:0000313" key="1">
    <source>
        <dbReference type="Proteomes" id="UP000694925"/>
    </source>
</evidence>
<dbReference type="KEGG" id="ccal:113464298"/>
<organism evidence="1 2">
    <name type="scientific">Ceratina calcarata</name>
    <dbReference type="NCBI Taxonomy" id="156304"/>
    <lineage>
        <taxon>Eukaryota</taxon>
        <taxon>Metazoa</taxon>
        <taxon>Ecdysozoa</taxon>
        <taxon>Arthropoda</taxon>
        <taxon>Hexapoda</taxon>
        <taxon>Insecta</taxon>
        <taxon>Pterygota</taxon>
        <taxon>Neoptera</taxon>
        <taxon>Endopterygota</taxon>
        <taxon>Hymenoptera</taxon>
        <taxon>Apocrita</taxon>
        <taxon>Aculeata</taxon>
        <taxon>Apoidea</taxon>
        <taxon>Anthophila</taxon>
        <taxon>Apidae</taxon>
        <taxon>Ceratina</taxon>
        <taxon>Zadontomerus</taxon>
    </lineage>
</organism>
<dbReference type="RefSeq" id="XP_026669143.1">
    <property type="nucleotide sequence ID" value="XM_026813342.1"/>
</dbReference>
<keyword evidence="1" id="KW-1185">Reference proteome</keyword>
<dbReference type="AlphaFoldDB" id="A0AAJ7WAF2"/>
<dbReference type="Proteomes" id="UP000694925">
    <property type="component" value="Unplaced"/>
</dbReference>
<evidence type="ECO:0000313" key="2">
    <source>
        <dbReference type="RefSeq" id="XP_026669143.1"/>
    </source>
</evidence>
<name>A0AAJ7WAF2_9HYME</name>
<gene>
    <name evidence="2" type="primary">LOC113464298</name>
</gene>
<reference evidence="2" key="1">
    <citation type="submission" date="2025-08" db="UniProtKB">
        <authorList>
            <consortium name="RefSeq"/>
        </authorList>
    </citation>
    <scope>IDENTIFICATION</scope>
    <source>
        <tissue evidence="2">Whole body</tissue>
    </source>
</reference>
<proteinExistence type="predicted"/>
<accession>A0AAJ7WAF2</accession>
<sequence>MLLSRLDAPLYKQQGRFVKIATENVSIIPGRDPFFSTQKRCFHFLICHEFRSDETLASPLFPKLKEIDKSSYTEFARFKEAHLLTIWVPVVTIGKYPIGNKRPYPTYDVGLLGSKSERTQVKM</sequence>
<protein>
    <submittedName>
        <fullName evidence="2">Uncharacterized protein LOC113464298 isoform X1</fullName>
    </submittedName>
</protein>